<organism evidence="6">
    <name type="scientific">marine sediment metagenome</name>
    <dbReference type="NCBI Taxonomy" id="412755"/>
    <lineage>
        <taxon>unclassified sequences</taxon>
        <taxon>metagenomes</taxon>
        <taxon>ecological metagenomes</taxon>
    </lineage>
</organism>
<dbReference type="Pfam" id="PF05048">
    <property type="entry name" value="NosD"/>
    <property type="match status" value="1"/>
</dbReference>
<proteinExistence type="predicted"/>
<feature type="region of interest" description="Disordered" evidence="4">
    <location>
        <begin position="167"/>
        <end position="195"/>
    </location>
</feature>
<dbReference type="AlphaFoldDB" id="X1DGZ6"/>
<dbReference type="InterPro" id="IPR011050">
    <property type="entry name" value="Pectin_lyase_fold/virulence"/>
</dbReference>
<name>X1DGZ6_9ZZZZ</name>
<feature type="non-terminal residue" evidence="6">
    <location>
        <position position="1"/>
    </location>
</feature>
<dbReference type="InterPro" id="IPR051550">
    <property type="entry name" value="SCF-Subunits/Alg-Epimerases"/>
</dbReference>
<comment type="pathway">
    <text evidence="1">Protein modification; protein ubiquitination.</text>
</comment>
<evidence type="ECO:0000256" key="2">
    <source>
        <dbReference type="ARBA" id="ARBA00022737"/>
    </source>
</evidence>
<dbReference type="InterPro" id="IPR022441">
    <property type="entry name" value="Para_beta_helix_rpt-2"/>
</dbReference>
<evidence type="ECO:0000256" key="4">
    <source>
        <dbReference type="SAM" id="MobiDB-lite"/>
    </source>
</evidence>
<dbReference type="PANTHER" id="PTHR22990:SF15">
    <property type="entry name" value="F-BOX ONLY PROTEIN 10"/>
    <property type="match status" value="1"/>
</dbReference>
<gene>
    <name evidence="6" type="ORF">S01H4_38066</name>
</gene>
<evidence type="ECO:0000256" key="3">
    <source>
        <dbReference type="ARBA" id="ARBA00022786"/>
    </source>
</evidence>
<protein>
    <recommendedName>
        <fullName evidence="5">Periplasmic copper-binding protein NosD beta helix domain-containing protein</fullName>
    </recommendedName>
</protein>
<dbReference type="InterPro" id="IPR012334">
    <property type="entry name" value="Pectin_lyas_fold"/>
</dbReference>
<keyword evidence="2" id="KW-0677">Repeat</keyword>
<dbReference type="PANTHER" id="PTHR22990">
    <property type="entry name" value="F-BOX ONLY PROTEIN"/>
    <property type="match status" value="1"/>
</dbReference>
<dbReference type="Gene3D" id="2.160.20.10">
    <property type="entry name" value="Single-stranded right-handed beta-helix, Pectin lyase-like"/>
    <property type="match status" value="1"/>
</dbReference>
<reference evidence="6" key="1">
    <citation type="journal article" date="2014" name="Front. Microbiol.">
        <title>High frequency of phylogenetically diverse reductive dehalogenase-homologous genes in deep subseafloor sedimentary metagenomes.</title>
        <authorList>
            <person name="Kawai M."/>
            <person name="Futagami T."/>
            <person name="Toyoda A."/>
            <person name="Takaki Y."/>
            <person name="Nishi S."/>
            <person name="Hori S."/>
            <person name="Arai W."/>
            <person name="Tsubouchi T."/>
            <person name="Morono Y."/>
            <person name="Uchiyama I."/>
            <person name="Ito T."/>
            <person name="Fujiyama A."/>
            <person name="Inagaki F."/>
            <person name="Takami H."/>
        </authorList>
    </citation>
    <scope>NUCLEOTIDE SEQUENCE</scope>
    <source>
        <strain evidence="6">Expedition CK06-06</strain>
    </source>
</reference>
<dbReference type="SMART" id="SM00710">
    <property type="entry name" value="PbH1"/>
    <property type="match status" value="6"/>
</dbReference>
<feature type="compositionally biased region" description="Polar residues" evidence="4">
    <location>
        <begin position="179"/>
        <end position="194"/>
    </location>
</feature>
<dbReference type="InterPro" id="IPR007742">
    <property type="entry name" value="NosD_dom"/>
</dbReference>
<dbReference type="NCBIfam" id="TIGR03804">
    <property type="entry name" value="para_beta_helix"/>
    <property type="match status" value="2"/>
</dbReference>
<dbReference type="SUPFAM" id="SSF51126">
    <property type="entry name" value="Pectin lyase-like"/>
    <property type="match status" value="1"/>
</dbReference>
<accession>X1DGZ6</accession>
<evidence type="ECO:0000256" key="1">
    <source>
        <dbReference type="ARBA" id="ARBA00004906"/>
    </source>
</evidence>
<dbReference type="EMBL" id="BART01020495">
    <property type="protein sequence ID" value="GAH04309.1"/>
    <property type="molecule type" value="Genomic_DNA"/>
</dbReference>
<feature type="domain" description="Periplasmic copper-binding protein NosD beta helix" evidence="5">
    <location>
        <begin position="5"/>
        <end position="167"/>
    </location>
</feature>
<evidence type="ECO:0000313" key="6">
    <source>
        <dbReference type="EMBL" id="GAH04309.1"/>
    </source>
</evidence>
<comment type="caution">
    <text evidence="6">The sequence shown here is derived from an EMBL/GenBank/DDBJ whole genome shotgun (WGS) entry which is preliminary data.</text>
</comment>
<keyword evidence="3" id="KW-0833">Ubl conjugation pathway</keyword>
<evidence type="ECO:0000259" key="5">
    <source>
        <dbReference type="Pfam" id="PF05048"/>
    </source>
</evidence>
<sequence length="245" mass="26191">PGASQTNTFIIGSSLTGNLISLEADNITISGFTINGDDSTDVGIYFDNCSFININDNLIENNKDYGISYINSAPVIEDNNIENNSSSGIMVATNGAGTIRNNSIASNLYGIRTHKNSYPEINGNNISNNNDIGIYCRESATPIISYNTISNNTGYGILIDDTSDNSVKPDIGGGDGESDGQNKIVGNSSYGVSNETDRNVMAKNNWWGDANGPKYPADSSSSGDWAYWREVGGDIIFTPHLTTEP</sequence>
<dbReference type="InterPro" id="IPR006626">
    <property type="entry name" value="PbH1"/>
</dbReference>